<dbReference type="AlphaFoldDB" id="A0A1H2CIU5"/>
<protein>
    <submittedName>
        <fullName evidence="1">Uncharacterized protein</fullName>
    </submittedName>
</protein>
<reference evidence="1 2" key="1">
    <citation type="submission" date="2016-10" db="EMBL/GenBank/DDBJ databases">
        <authorList>
            <person name="de Groot N.N."/>
        </authorList>
    </citation>
    <scope>NUCLEOTIDE SEQUENCE [LARGE SCALE GENOMIC DNA]</scope>
    <source>
        <strain evidence="1 2">DSM 43941</strain>
    </source>
</reference>
<name>A0A1H2CIU5_9ACTN</name>
<dbReference type="EMBL" id="LT629758">
    <property type="protein sequence ID" value="SDT70254.1"/>
    <property type="molecule type" value="Genomic_DNA"/>
</dbReference>
<keyword evidence="2" id="KW-1185">Reference proteome</keyword>
<proteinExistence type="predicted"/>
<accession>A0A1H2CIU5</accession>
<organism evidence="1 2">
    <name type="scientific">Actinoplanes derwentensis</name>
    <dbReference type="NCBI Taxonomy" id="113562"/>
    <lineage>
        <taxon>Bacteria</taxon>
        <taxon>Bacillati</taxon>
        <taxon>Actinomycetota</taxon>
        <taxon>Actinomycetes</taxon>
        <taxon>Micromonosporales</taxon>
        <taxon>Micromonosporaceae</taxon>
        <taxon>Actinoplanes</taxon>
    </lineage>
</organism>
<gene>
    <name evidence="1" type="ORF">SAMN04489716_5916</name>
</gene>
<evidence type="ECO:0000313" key="1">
    <source>
        <dbReference type="EMBL" id="SDT70254.1"/>
    </source>
</evidence>
<dbReference type="STRING" id="113562.SAMN04489716_5916"/>
<sequence length="29" mass="3339">MHTVRRKLSVTEMHVQTDVHRAVHRGAVS</sequence>
<evidence type="ECO:0000313" key="2">
    <source>
        <dbReference type="Proteomes" id="UP000198688"/>
    </source>
</evidence>
<dbReference type="Proteomes" id="UP000198688">
    <property type="component" value="Chromosome I"/>
</dbReference>